<sequence>MTTSLNTADRDLFTQLHWNNRATKDKVKFDYALNLCTKLHVHADESHIKRMFDKSDKDHSGYLDFDEFKYFVKLITERKEFKPIFKTYANEEGTMKLENFYKFLKNCQHEIVIMGSSDLQKIFDKFSEGKDYLDFDNFSNFLNSPYASCTKQIETDYSRPLNEYYISSSHNTYLLGRQINGVASIEGYVRALQRGSRCVEIDIWDGEDGPIVTHGRTLTNSIDFQTVVQTIRKYAFMTSPFPVILSLEIRCNPDNQVKVATILKDTLGDFLLTEPIMTNFITLPSPEELKHKILVKVKEPMILHVDPFSSDGTSDSISSSTSMSDDQGNNNLMSKITGKKTVIKICVELGSLGVYVAGVKFRNFSLQESKTPNHCFSFNNKKVQNMLEDDDKYKALMKHNRTFLVRIYPSAMRFKSNNFSPLLFWELGYV</sequence>
<organism evidence="1 2">
    <name type="scientific">Ambrosiozyma monospora</name>
    <name type="common">Yeast</name>
    <name type="synonym">Endomycopsis monosporus</name>
    <dbReference type="NCBI Taxonomy" id="43982"/>
    <lineage>
        <taxon>Eukaryota</taxon>
        <taxon>Fungi</taxon>
        <taxon>Dikarya</taxon>
        <taxon>Ascomycota</taxon>
        <taxon>Saccharomycotina</taxon>
        <taxon>Pichiomycetes</taxon>
        <taxon>Pichiales</taxon>
        <taxon>Pichiaceae</taxon>
        <taxon>Ambrosiozyma</taxon>
    </lineage>
</organism>
<accession>A0ACB5T811</accession>
<comment type="caution">
    <text evidence="1">The sequence shown here is derived from an EMBL/GenBank/DDBJ whole genome shotgun (WGS) entry which is preliminary data.</text>
</comment>
<gene>
    <name evidence="1" type="ORF">Amon02_000596600</name>
</gene>
<protein>
    <submittedName>
        <fullName evidence="1">Unnamed protein product</fullName>
    </submittedName>
</protein>
<keyword evidence="2" id="KW-1185">Reference proteome</keyword>
<name>A0ACB5T811_AMBMO</name>
<dbReference type="EMBL" id="BSXS01004522">
    <property type="protein sequence ID" value="GME83124.1"/>
    <property type="molecule type" value="Genomic_DNA"/>
</dbReference>
<reference evidence="1" key="1">
    <citation type="submission" date="2023-04" db="EMBL/GenBank/DDBJ databases">
        <title>Ambrosiozyma monospora NBRC 10751.</title>
        <authorList>
            <person name="Ichikawa N."/>
            <person name="Sato H."/>
            <person name="Tonouchi N."/>
        </authorList>
    </citation>
    <scope>NUCLEOTIDE SEQUENCE</scope>
    <source>
        <strain evidence="1">NBRC 10751</strain>
    </source>
</reference>
<evidence type="ECO:0000313" key="1">
    <source>
        <dbReference type="EMBL" id="GME83124.1"/>
    </source>
</evidence>
<evidence type="ECO:0000313" key="2">
    <source>
        <dbReference type="Proteomes" id="UP001165064"/>
    </source>
</evidence>
<proteinExistence type="predicted"/>
<dbReference type="Proteomes" id="UP001165064">
    <property type="component" value="Unassembled WGS sequence"/>
</dbReference>